<name>A0A427B055_ENSVE</name>
<evidence type="ECO:0000256" key="1">
    <source>
        <dbReference type="SAM" id="MobiDB-lite"/>
    </source>
</evidence>
<reference evidence="2 3" key="1">
    <citation type="journal article" date="2014" name="Agronomy (Basel)">
        <title>A Draft Genome Sequence for Ensete ventricosum, the Drought-Tolerant Tree Against Hunger.</title>
        <authorList>
            <person name="Harrison J."/>
            <person name="Moore K.A."/>
            <person name="Paszkiewicz K."/>
            <person name="Jones T."/>
            <person name="Grant M."/>
            <person name="Ambacheew D."/>
            <person name="Muzemil S."/>
            <person name="Studholme D.J."/>
        </authorList>
    </citation>
    <scope>NUCLEOTIDE SEQUENCE [LARGE SCALE GENOMIC DNA]</scope>
</reference>
<comment type="caution">
    <text evidence="2">The sequence shown here is derived from an EMBL/GenBank/DDBJ whole genome shotgun (WGS) entry which is preliminary data.</text>
</comment>
<dbReference type="Proteomes" id="UP000287651">
    <property type="component" value="Unassembled WGS sequence"/>
</dbReference>
<gene>
    <name evidence="2" type="ORF">B296_00000412</name>
</gene>
<dbReference type="EMBL" id="AMZH03000798">
    <property type="protein sequence ID" value="RRT81903.1"/>
    <property type="molecule type" value="Genomic_DNA"/>
</dbReference>
<proteinExistence type="predicted"/>
<accession>A0A427B055</accession>
<feature type="region of interest" description="Disordered" evidence="1">
    <location>
        <begin position="1"/>
        <end position="30"/>
    </location>
</feature>
<feature type="compositionally biased region" description="Basic and acidic residues" evidence="1">
    <location>
        <begin position="8"/>
        <end position="19"/>
    </location>
</feature>
<feature type="compositionally biased region" description="Basic and acidic residues" evidence="1">
    <location>
        <begin position="126"/>
        <end position="136"/>
    </location>
</feature>
<feature type="compositionally biased region" description="Basic residues" evidence="1">
    <location>
        <begin position="109"/>
        <end position="125"/>
    </location>
</feature>
<protein>
    <submittedName>
        <fullName evidence="2">Uncharacterized protein</fullName>
    </submittedName>
</protein>
<evidence type="ECO:0000313" key="3">
    <source>
        <dbReference type="Proteomes" id="UP000287651"/>
    </source>
</evidence>
<feature type="region of interest" description="Disordered" evidence="1">
    <location>
        <begin position="46"/>
        <end position="168"/>
    </location>
</feature>
<evidence type="ECO:0000313" key="2">
    <source>
        <dbReference type="EMBL" id="RRT81903.1"/>
    </source>
</evidence>
<organism evidence="2 3">
    <name type="scientific">Ensete ventricosum</name>
    <name type="common">Abyssinian banana</name>
    <name type="synonym">Musa ensete</name>
    <dbReference type="NCBI Taxonomy" id="4639"/>
    <lineage>
        <taxon>Eukaryota</taxon>
        <taxon>Viridiplantae</taxon>
        <taxon>Streptophyta</taxon>
        <taxon>Embryophyta</taxon>
        <taxon>Tracheophyta</taxon>
        <taxon>Spermatophyta</taxon>
        <taxon>Magnoliopsida</taxon>
        <taxon>Liliopsida</taxon>
        <taxon>Zingiberales</taxon>
        <taxon>Musaceae</taxon>
        <taxon>Ensete</taxon>
    </lineage>
</organism>
<sequence>MYISSLLADKESHRSKTQEEDANPTRRQLYSLRIVLRRHRLVGADEDVAVDEPGQSAANQRPHPVDPVAGEVSAGHRGAERPCRVHGAAAEGPGRQDVGPDDESDRDGRHRPQRPLLRVGRRGVHRVHEREGDDHLHHHAFQLAHAGRHAVRGDSLRTEGDLSEWRPR</sequence>
<dbReference type="AlphaFoldDB" id="A0A427B055"/>
<feature type="compositionally biased region" description="Basic and acidic residues" evidence="1">
    <location>
        <begin position="151"/>
        <end position="168"/>
    </location>
</feature>